<dbReference type="EMBL" id="KL584983">
    <property type="protein sequence ID" value="KEQ83849.1"/>
    <property type="molecule type" value="Genomic_DNA"/>
</dbReference>
<evidence type="ECO:0000313" key="3">
    <source>
        <dbReference type="Proteomes" id="UP000030706"/>
    </source>
</evidence>
<reference evidence="2 3" key="1">
    <citation type="journal article" date="2014" name="BMC Genomics">
        <title>Genome sequencing of four Aureobasidium pullulans varieties: biotechnological potential, stress tolerance, and description of new species.</title>
        <authorList>
            <person name="Gostin Ar C."/>
            <person name="Ohm R.A."/>
            <person name="Kogej T."/>
            <person name="Sonjak S."/>
            <person name="Turk M."/>
            <person name="Zajc J."/>
            <person name="Zalar P."/>
            <person name="Grube M."/>
            <person name="Sun H."/>
            <person name="Han J."/>
            <person name="Sharma A."/>
            <person name="Chiniquy J."/>
            <person name="Ngan C.Y."/>
            <person name="Lipzen A."/>
            <person name="Barry K."/>
            <person name="Grigoriev I.V."/>
            <person name="Gunde-Cimerman N."/>
        </authorList>
    </citation>
    <scope>NUCLEOTIDE SEQUENCE [LARGE SCALE GENOMIC DNA]</scope>
    <source>
        <strain evidence="2 3">EXF-150</strain>
    </source>
</reference>
<feature type="transmembrane region" description="Helical" evidence="1">
    <location>
        <begin position="14"/>
        <end position="36"/>
    </location>
</feature>
<evidence type="ECO:0000313" key="2">
    <source>
        <dbReference type="EMBL" id="KEQ83849.1"/>
    </source>
</evidence>
<keyword evidence="1" id="KW-0472">Membrane</keyword>
<keyword evidence="3" id="KW-1185">Reference proteome</keyword>
<dbReference type="Proteomes" id="UP000030706">
    <property type="component" value="Unassembled WGS sequence"/>
</dbReference>
<organism evidence="2 3">
    <name type="scientific">Aureobasidium pullulans EXF-150</name>
    <dbReference type="NCBI Taxonomy" id="1043002"/>
    <lineage>
        <taxon>Eukaryota</taxon>
        <taxon>Fungi</taxon>
        <taxon>Dikarya</taxon>
        <taxon>Ascomycota</taxon>
        <taxon>Pezizomycotina</taxon>
        <taxon>Dothideomycetes</taxon>
        <taxon>Dothideomycetidae</taxon>
        <taxon>Dothideales</taxon>
        <taxon>Saccotheciaceae</taxon>
        <taxon>Aureobasidium</taxon>
    </lineage>
</organism>
<dbReference type="RefSeq" id="XP_029760036.1">
    <property type="nucleotide sequence ID" value="XM_029899469.1"/>
</dbReference>
<keyword evidence="1" id="KW-0812">Transmembrane</keyword>
<dbReference type="AlphaFoldDB" id="A0A074XJG5"/>
<gene>
    <name evidence="2" type="ORF">M438DRAFT_23681</name>
</gene>
<sequence>MCRSLSFRNAGVSYLHYSSTFPVALFGNKVFILLVVDDAPYRYKLIKASRKLGVDCRSKPENQHFMEMLDDEGLSAI</sequence>
<accession>A0A074XJG5</accession>
<evidence type="ECO:0000256" key="1">
    <source>
        <dbReference type="SAM" id="Phobius"/>
    </source>
</evidence>
<protein>
    <submittedName>
        <fullName evidence="2">Uncharacterized protein</fullName>
    </submittedName>
</protein>
<dbReference type="HOGENOM" id="CLU_2637664_0_0_1"/>
<keyword evidence="1" id="KW-1133">Transmembrane helix</keyword>
<dbReference type="GeneID" id="40741775"/>
<proteinExistence type="predicted"/>
<name>A0A074XJG5_AURPU</name>